<dbReference type="STRING" id="1907941.BKE30_03575"/>
<dbReference type="Proteomes" id="UP000192132">
    <property type="component" value="Unassembled WGS sequence"/>
</dbReference>
<comment type="caution">
    <text evidence="8">The sequence shown here is derived from an EMBL/GenBank/DDBJ whole genome shotgun (WGS) entry which is preliminary data.</text>
</comment>
<name>A0A1S8CYJ4_9GAMM</name>
<organism evidence="8 9">
    <name type="scientific">Alkanindiges hydrocarboniclasticus</name>
    <dbReference type="NCBI Taxonomy" id="1907941"/>
    <lineage>
        <taxon>Bacteria</taxon>
        <taxon>Pseudomonadati</taxon>
        <taxon>Pseudomonadota</taxon>
        <taxon>Gammaproteobacteria</taxon>
        <taxon>Moraxellales</taxon>
        <taxon>Moraxellaceae</taxon>
        <taxon>Alkanindiges</taxon>
    </lineage>
</organism>
<comment type="subcellular location">
    <subcellularLocation>
        <location evidence="7">Cell membrane</location>
        <topology evidence="7">Multi-pass membrane protein</topology>
    </subcellularLocation>
</comment>
<dbReference type="OrthoDB" id="871140at2"/>
<dbReference type="HAMAP" id="MF_01147">
    <property type="entry name" value="Lgt"/>
    <property type="match status" value="1"/>
</dbReference>
<dbReference type="GO" id="GO:0042158">
    <property type="term" value="P:lipoprotein biosynthetic process"/>
    <property type="evidence" value="ECO:0007669"/>
    <property type="project" value="UniProtKB-UniRule"/>
</dbReference>
<feature type="transmembrane region" description="Helical" evidence="7">
    <location>
        <begin position="241"/>
        <end position="258"/>
    </location>
</feature>
<evidence type="ECO:0000256" key="5">
    <source>
        <dbReference type="ARBA" id="ARBA00022989"/>
    </source>
</evidence>
<comment type="pathway">
    <text evidence="7">Protein modification; lipoprotein biosynthesis (diacylglyceryl transfer).</text>
</comment>
<evidence type="ECO:0000256" key="1">
    <source>
        <dbReference type="ARBA" id="ARBA00007150"/>
    </source>
</evidence>
<gene>
    <name evidence="7" type="primary">lgt</name>
    <name evidence="8" type="ORF">BKE30_03575</name>
</gene>
<dbReference type="AlphaFoldDB" id="A0A1S8CYJ4"/>
<dbReference type="GO" id="GO:0005886">
    <property type="term" value="C:plasma membrane"/>
    <property type="evidence" value="ECO:0007669"/>
    <property type="project" value="UniProtKB-SubCell"/>
</dbReference>
<evidence type="ECO:0000256" key="3">
    <source>
        <dbReference type="ARBA" id="ARBA00022679"/>
    </source>
</evidence>
<dbReference type="RefSeq" id="WP_076877288.1">
    <property type="nucleotide sequence ID" value="NZ_MLCN01000008.1"/>
</dbReference>
<keyword evidence="9" id="KW-1185">Reference proteome</keyword>
<feature type="transmembrane region" description="Helical" evidence="7">
    <location>
        <begin position="201"/>
        <end position="221"/>
    </location>
</feature>
<feature type="transmembrane region" description="Helical" evidence="7">
    <location>
        <begin position="123"/>
        <end position="143"/>
    </location>
</feature>
<evidence type="ECO:0000256" key="7">
    <source>
        <dbReference type="HAMAP-Rule" id="MF_01147"/>
    </source>
</evidence>
<accession>A0A1S8CYJ4</accession>
<feature type="transmembrane region" description="Helical" evidence="7">
    <location>
        <begin position="20"/>
        <end position="39"/>
    </location>
</feature>
<dbReference type="PROSITE" id="PS01311">
    <property type="entry name" value="LGT"/>
    <property type="match status" value="1"/>
</dbReference>
<keyword evidence="5 7" id="KW-1133">Transmembrane helix</keyword>
<feature type="transmembrane region" description="Helical" evidence="7">
    <location>
        <begin position="176"/>
        <end position="194"/>
    </location>
</feature>
<keyword evidence="8" id="KW-0449">Lipoprotein</keyword>
<dbReference type="PANTHER" id="PTHR30589:SF0">
    <property type="entry name" value="PHOSPHATIDYLGLYCEROL--PROLIPOPROTEIN DIACYLGLYCERYL TRANSFERASE"/>
    <property type="match status" value="1"/>
</dbReference>
<reference evidence="8 9" key="1">
    <citation type="submission" date="2016-10" db="EMBL/GenBank/DDBJ databases">
        <title>Draft Genome sequence of Alkanindiges sp. strain H1.</title>
        <authorList>
            <person name="Subhash Y."/>
            <person name="Lee S."/>
        </authorList>
    </citation>
    <scope>NUCLEOTIDE SEQUENCE [LARGE SCALE GENOMIC DNA]</scope>
    <source>
        <strain evidence="8 9">H1</strain>
    </source>
</reference>
<dbReference type="UniPathway" id="UPA00664"/>
<keyword evidence="4 7" id="KW-0812">Transmembrane</keyword>
<dbReference type="InterPro" id="IPR001640">
    <property type="entry name" value="Lgt"/>
</dbReference>
<comment type="function">
    <text evidence="7">Catalyzes the transfer of the diacylglyceryl group from phosphatidylglycerol to the sulfhydryl group of the N-terminal cysteine of a prolipoprotein, the first step in the formation of mature lipoproteins.</text>
</comment>
<sequence>MLVFPEFDPIALSLGPIEVHWYGLMYVLAFLTAYALATYRAKSRDGWTAEMVSDLVFYGAIGVILGGRIGYVLFYEFNKFLSDPVWLFKVWTGGMSFHGGFIGVMIAMLFFARKYQKTAFQTLDFIAPCVPTGLFFGRIGNFIGGELVGRPVENLNYPLAMIFPHVDNIPRHPSQLYQALGEGILLFILLWWFSAKPRPRMAVSAVFLMGYGLARFFVEFFREPDADQGFILLGWVTKGQLLSFPMIIIGMWMLWYAYRRRIYDWGPQKNT</sequence>
<feature type="binding site" evidence="7">
    <location>
        <position position="138"/>
    </location>
    <ligand>
        <name>a 1,2-diacyl-sn-glycero-3-phospho-(1'-sn-glycerol)</name>
        <dbReference type="ChEBI" id="CHEBI:64716"/>
    </ligand>
</feature>
<keyword evidence="3 7" id="KW-0808">Transferase</keyword>
<dbReference type="EC" id="2.5.1.145" evidence="7"/>
<comment type="catalytic activity">
    <reaction evidence="7">
        <text>L-cysteinyl-[prolipoprotein] + a 1,2-diacyl-sn-glycero-3-phospho-(1'-sn-glycerol) = an S-1,2-diacyl-sn-glyceryl-L-cysteinyl-[prolipoprotein] + sn-glycerol 1-phosphate + H(+)</text>
        <dbReference type="Rhea" id="RHEA:56712"/>
        <dbReference type="Rhea" id="RHEA-COMP:14679"/>
        <dbReference type="Rhea" id="RHEA-COMP:14680"/>
        <dbReference type="ChEBI" id="CHEBI:15378"/>
        <dbReference type="ChEBI" id="CHEBI:29950"/>
        <dbReference type="ChEBI" id="CHEBI:57685"/>
        <dbReference type="ChEBI" id="CHEBI:64716"/>
        <dbReference type="ChEBI" id="CHEBI:140658"/>
        <dbReference type="EC" id="2.5.1.145"/>
    </reaction>
</comment>
<feature type="transmembrane region" description="Helical" evidence="7">
    <location>
        <begin position="51"/>
        <end position="74"/>
    </location>
</feature>
<evidence type="ECO:0000313" key="8">
    <source>
        <dbReference type="EMBL" id="ONG41530.1"/>
    </source>
</evidence>
<evidence type="ECO:0000313" key="9">
    <source>
        <dbReference type="Proteomes" id="UP000192132"/>
    </source>
</evidence>
<dbReference type="EMBL" id="MLCN01000008">
    <property type="protein sequence ID" value="ONG41530.1"/>
    <property type="molecule type" value="Genomic_DNA"/>
</dbReference>
<protein>
    <recommendedName>
        <fullName evidence="7">Phosphatidylglycerol--prolipoprotein diacylglyceryl transferase</fullName>
        <ecNumber evidence="7">2.5.1.145</ecNumber>
    </recommendedName>
</protein>
<feature type="transmembrane region" description="Helical" evidence="7">
    <location>
        <begin position="86"/>
        <end position="111"/>
    </location>
</feature>
<dbReference type="NCBIfam" id="TIGR00544">
    <property type="entry name" value="lgt"/>
    <property type="match status" value="1"/>
</dbReference>
<proteinExistence type="inferred from homology"/>
<dbReference type="Pfam" id="PF01790">
    <property type="entry name" value="LGT"/>
    <property type="match status" value="1"/>
</dbReference>
<evidence type="ECO:0000256" key="6">
    <source>
        <dbReference type="ARBA" id="ARBA00023136"/>
    </source>
</evidence>
<comment type="similarity">
    <text evidence="1 7">Belongs to the Lgt family.</text>
</comment>
<keyword evidence="6 7" id="KW-0472">Membrane</keyword>
<dbReference type="GO" id="GO:0008961">
    <property type="term" value="F:phosphatidylglycerol-prolipoprotein diacylglyceryl transferase activity"/>
    <property type="evidence" value="ECO:0007669"/>
    <property type="project" value="UniProtKB-UniRule"/>
</dbReference>
<keyword evidence="2 7" id="KW-1003">Cell membrane</keyword>
<evidence type="ECO:0000256" key="2">
    <source>
        <dbReference type="ARBA" id="ARBA00022475"/>
    </source>
</evidence>
<dbReference type="PANTHER" id="PTHR30589">
    <property type="entry name" value="PROLIPOPROTEIN DIACYLGLYCERYL TRANSFERASE"/>
    <property type="match status" value="1"/>
</dbReference>
<evidence type="ECO:0000256" key="4">
    <source>
        <dbReference type="ARBA" id="ARBA00022692"/>
    </source>
</evidence>